<reference evidence="2 3" key="1">
    <citation type="submission" date="2023-10" db="EMBL/GenBank/DDBJ databases">
        <title>Genomes of two closely related lineages of the louse Polyplax serrata with different host specificities.</title>
        <authorList>
            <person name="Martinu J."/>
            <person name="Tarabai H."/>
            <person name="Stefka J."/>
            <person name="Hypsa V."/>
        </authorList>
    </citation>
    <scope>NUCLEOTIDE SEQUENCE [LARGE SCALE GENOMIC DNA]</scope>
    <source>
        <strain evidence="2">HR10_N</strain>
    </source>
</reference>
<dbReference type="EMBL" id="JAWJWE010000037">
    <property type="protein sequence ID" value="KAK6626262.1"/>
    <property type="molecule type" value="Genomic_DNA"/>
</dbReference>
<protein>
    <submittedName>
        <fullName evidence="2">Uncharacterized protein</fullName>
    </submittedName>
</protein>
<proteinExistence type="predicted"/>
<organism evidence="2 3">
    <name type="scientific">Polyplax serrata</name>
    <name type="common">Common mouse louse</name>
    <dbReference type="NCBI Taxonomy" id="468196"/>
    <lineage>
        <taxon>Eukaryota</taxon>
        <taxon>Metazoa</taxon>
        <taxon>Ecdysozoa</taxon>
        <taxon>Arthropoda</taxon>
        <taxon>Hexapoda</taxon>
        <taxon>Insecta</taxon>
        <taxon>Pterygota</taxon>
        <taxon>Neoptera</taxon>
        <taxon>Paraneoptera</taxon>
        <taxon>Psocodea</taxon>
        <taxon>Troctomorpha</taxon>
        <taxon>Phthiraptera</taxon>
        <taxon>Anoplura</taxon>
        <taxon>Polyplacidae</taxon>
        <taxon>Polyplax</taxon>
    </lineage>
</organism>
<evidence type="ECO:0000256" key="1">
    <source>
        <dbReference type="SAM" id="MobiDB-lite"/>
    </source>
</evidence>
<evidence type="ECO:0000313" key="3">
    <source>
        <dbReference type="Proteomes" id="UP001372834"/>
    </source>
</evidence>
<sequence>MEATRSLENWRIKVEHDKIDVFKASIKGVTKTLIRKKKLPKLPGTLGDFSNRNFNFTTQTNEILFRSSSTSVCHLIGTAEYLRPPEEFVQLFLLSRAIRTCIIQGITSHDGRRLRRKTTTTTTTMTPKNERKMEGTSNANDLTRGVLDTH</sequence>
<dbReference type="AlphaFoldDB" id="A0AAN8S5J1"/>
<comment type="caution">
    <text evidence="2">The sequence shown here is derived from an EMBL/GenBank/DDBJ whole genome shotgun (WGS) entry which is preliminary data.</text>
</comment>
<gene>
    <name evidence="2" type="ORF">RUM43_006569</name>
</gene>
<evidence type="ECO:0000313" key="2">
    <source>
        <dbReference type="EMBL" id="KAK6626262.1"/>
    </source>
</evidence>
<dbReference type="Proteomes" id="UP001372834">
    <property type="component" value="Unassembled WGS sequence"/>
</dbReference>
<accession>A0AAN8S5J1</accession>
<name>A0AAN8S5J1_POLSC</name>
<feature type="region of interest" description="Disordered" evidence="1">
    <location>
        <begin position="112"/>
        <end position="150"/>
    </location>
</feature>